<evidence type="ECO:0000313" key="3">
    <source>
        <dbReference type="EMBL" id="KAK3236008.1"/>
    </source>
</evidence>
<feature type="compositionally biased region" description="Low complexity" evidence="2">
    <location>
        <begin position="127"/>
        <end position="138"/>
    </location>
</feature>
<feature type="region of interest" description="Disordered" evidence="2">
    <location>
        <begin position="109"/>
        <end position="138"/>
    </location>
</feature>
<comment type="caution">
    <text evidence="3">The sequence shown here is derived from an EMBL/GenBank/DDBJ whole genome shotgun (WGS) entry which is preliminary data.</text>
</comment>
<evidence type="ECO:0000256" key="1">
    <source>
        <dbReference type="ARBA" id="ARBA00009100"/>
    </source>
</evidence>
<dbReference type="GO" id="GO:0006886">
    <property type="term" value="P:intracellular protein transport"/>
    <property type="evidence" value="ECO:0007669"/>
    <property type="project" value="InterPro"/>
</dbReference>
<dbReference type="AlphaFoldDB" id="A0AAE0BG43"/>
<gene>
    <name evidence="3" type="ORF">CYMTET_53825</name>
</gene>
<evidence type="ECO:0000256" key="2">
    <source>
        <dbReference type="SAM" id="MobiDB-lite"/>
    </source>
</evidence>
<dbReference type="InterPro" id="IPR028934">
    <property type="entry name" value="Vps26-related"/>
</dbReference>
<feature type="compositionally biased region" description="Polar residues" evidence="2">
    <location>
        <begin position="114"/>
        <end position="126"/>
    </location>
</feature>
<organism evidence="3 4">
    <name type="scientific">Cymbomonas tetramitiformis</name>
    <dbReference type="NCBI Taxonomy" id="36881"/>
    <lineage>
        <taxon>Eukaryota</taxon>
        <taxon>Viridiplantae</taxon>
        <taxon>Chlorophyta</taxon>
        <taxon>Pyramimonadophyceae</taxon>
        <taxon>Pyramimonadales</taxon>
        <taxon>Pyramimonadaceae</taxon>
        <taxon>Cymbomonas</taxon>
    </lineage>
</organism>
<evidence type="ECO:0008006" key="5">
    <source>
        <dbReference type="Google" id="ProtNLM"/>
    </source>
</evidence>
<dbReference type="Pfam" id="PF03643">
    <property type="entry name" value="Vps26"/>
    <property type="match status" value="1"/>
</dbReference>
<dbReference type="Proteomes" id="UP001190700">
    <property type="component" value="Unassembled WGS sequence"/>
</dbReference>
<proteinExistence type="inferred from homology"/>
<dbReference type="EMBL" id="LGRX02035177">
    <property type="protein sequence ID" value="KAK3236008.1"/>
    <property type="molecule type" value="Genomic_DNA"/>
</dbReference>
<dbReference type="InterPro" id="IPR014752">
    <property type="entry name" value="Arrestin-like_C"/>
</dbReference>
<evidence type="ECO:0000313" key="4">
    <source>
        <dbReference type="Proteomes" id="UP001190700"/>
    </source>
</evidence>
<sequence length="1004" mass="110335">MPWPEVALAWGRGDSIAFDFDSAEACIDQAVAVECFAGDAAEPRGNCLGVVTVAVRDMFEEHLQRQAAGSNVAGKYIWHRLRHDGQDHGDVQLLIEFTQVQAGVMPALPGESQAAPSLTGQRLGPTSLSSSEPQSASSLLASWQKNNSGMDTSAKSVRPDPPIVPVLNLQSIVPAVANSSGRSDAVDPRSELMTYAEIEAQKLKEIEARRLAGHAARQKASQKAAVDRLAAMLPTPEAELVAPVSAGAPPPAAPSGVKSGLMRVSCTVDEGRGLTVDGPVMCTVSLGGIKECTAFKSRHEGRPVWGDTISFDFKHDNHFSAQALIVELCENCSSMAFGSSQKSLGTVEVYLKDLATAYYAITASDMQVQAHTSASWRSLQDVTGKYFGEVHLTLEFRLLKEEAPVVKEPSRSIPMRAPWVLSTSEEGEDQEIYRRAREWEQTQAYTKAAMSLAALGFGRTCMTKPDQYPDPVCDVFTGAAFEDMKTPTCEGISAAMCDPMGHIPRYELDMPDVDWQNISMPNMPNIDMPSMPNVEMPNMPNIEMPNAKMPDLPNMPTIEMPYVQMPDMPNMPNIGEMPSVGMPNMPSVGMPNMPSVEMPQVSTPSMPQMSMPEMKVPTLEGVQMPSMPTFNMPAVSVPRVNMPSTAGCIPKTMPSLGLPTVTIDWEGGKKPTGAERGANIQMNYTSNPNISVIGLGNTRQLASDNSPHFEITLDDAMIRQYVDMWVPDGRTTSGSVRRLPLCAGQDQLTGMVLCKTVDTGRSMEHSGIEVALVGQIENFAEPSSSYTFLNEVRNLDFSGALLPMHRMPFNFAQVTLPHESYNGRNVSLRYLLRVTMKHLNQAPLMHDQELWVRHRQTEPQMSKAVHMEIGVEKTLQLECEYSKLHYSLEDTVFGRVVFKQVEVALKGIAIDIIKRERVVSDTLDPATTEDTVATYEVLDGAAIRAGEMVPFRFVLNPHELTPTYSNICNKFNVKYFLSLVVKDVYGNRMIKHQEIQLYRARTNH</sequence>
<reference evidence="3 4" key="1">
    <citation type="journal article" date="2015" name="Genome Biol. Evol.">
        <title>Comparative Genomics of a Bacterivorous Green Alga Reveals Evolutionary Causalities and Consequences of Phago-Mixotrophic Mode of Nutrition.</title>
        <authorList>
            <person name="Burns J.A."/>
            <person name="Paasch A."/>
            <person name="Narechania A."/>
            <person name="Kim E."/>
        </authorList>
    </citation>
    <scope>NUCLEOTIDE SEQUENCE [LARGE SCALE GENOMIC DNA]</scope>
    <source>
        <strain evidence="3 4">PLY_AMNH</strain>
    </source>
</reference>
<dbReference type="Gene3D" id="2.60.40.640">
    <property type="match status" value="2"/>
</dbReference>
<dbReference type="InterPro" id="IPR035892">
    <property type="entry name" value="C2_domain_sf"/>
</dbReference>
<dbReference type="Gene3D" id="2.60.40.150">
    <property type="entry name" value="C2 domain"/>
    <property type="match status" value="1"/>
</dbReference>
<keyword evidence="4" id="KW-1185">Reference proteome</keyword>
<dbReference type="SUPFAM" id="SSF49562">
    <property type="entry name" value="C2 domain (Calcium/lipid-binding domain, CaLB)"/>
    <property type="match status" value="1"/>
</dbReference>
<accession>A0AAE0BG43</accession>
<dbReference type="PANTHER" id="PTHR12233">
    <property type="entry name" value="VACUOLAR PROTEIN SORTING 26 RELATED"/>
    <property type="match status" value="1"/>
</dbReference>
<comment type="similarity">
    <text evidence="1">Belongs to the VPS26 family.</text>
</comment>
<protein>
    <recommendedName>
        <fullName evidence="5">C2 domain-containing protein</fullName>
    </recommendedName>
</protein>
<name>A0AAE0BG43_9CHLO</name>